<proteinExistence type="predicted"/>
<organism evidence="1 2">
    <name type="scientific">Pseudorhizobium halotolerans</name>
    <dbReference type="NCBI Taxonomy" id="1233081"/>
    <lineage>
        <taxon>Bacteria</taxon>
        <taxon>Pseudomonadati</taxon>
        <taxon>Pseudomonadota</taxon>
        <taxon>Alphaproteobacteria</taxon>
        <taxon>Hyphomicrobiales</taxon>
        <taxon>Rhizobiaceae</taxon>
        <taxon>Rhizobium/Agrobacterium group</taxon>
        <taxon>Pseudorhizobium</taxon>
    </lineage>
</organism>
<dbReference type="RefSeq" id="WP_142589833.1">
    <property type="nucleotide sequence ID" value="NZ_CABFWE030000016.1"/>
</dbReference>
<dbReference type="EMBL" id="CABFWE030000016">
    <property type="protein sequence ID" value="CAD7055269.1"/>
    <property type="molecule type" value="Genomic_DNA"/>
</dbReference>
<sequence>MFNPYSEEERLQAMTSACYRASRSHFNHLPLRFIIDPPVDMLDAKLARQVAIHVLHVQFDVPRRRLVKLLGLARWSVMQAVRTVDYRCTEPCFERAYRMISARAQDLFMTELHQAAEDAA</sequence>
<reference evidence="1 2" key="1">
    <citation type="submission" date="2020-11" db="EMBL/GenBank/DDBJ databases">
        <authorList>
            <person name="Lassalle F."/>
        </authorList>
    </citation>
    <scope>NUCLEOTIDE SEQUENCE [LARGE SCALE GENOMIC DNA]</scope>
    <source>
        <strain evidence="1 2">AB21</strain>
    </source>
</reference>
<dbReference type="Proteomes" id="UP000601041">
    <property type="component" value="Unassembled WGS sequence"/>
</dbReference>
<gene>
    <name evidence="1" type="ORF">RHAB21_00685</name>
</gene>
<evidence type="ECO:0000313" key="2">
    <source>
        <dbReference type="Proteomes" id="UP000601041"/>
    </source>
</evidence>
<evidence type="ECO:0000313" key="1">
    <source>
        <dbReference type="EMBL" id="CAD7055269.1"/>
    </source>
</evidence>
<keyword evidence="2" id="KW-1185">Reference proteome</keyword>
<evidence type="ECO:0008006" key="3">
    <source>
        <dbReference type="Google" id="ProtNLM"/>
    </source>
</evidence>
<name>A0ABN7JZC2_9HYPH</name>
<comment type="caution">
    <text evidence="1">The sequence shown here is derived from an EMBL/GenBank/DDBJ whole genome shotgun (WGS) entry which is preliminary data.</text>
</comment>
<accession>A0ABN7JZC2</accession>
<protein>
    <recommendedName>
        <fullName evidence="3">DnaA-like protein</fullName>
    </recommendedName>
</protein>